<dbReference type="Gene3D" id="3.30.1370.120">
    <property type="match status" value="2"/>
</dbReference>
<feature type="domain" description="Type II/III secretion system secretin-like" evidence="7">
    <location>
        <begin position="478"/>
        <end position="645"/>
    </location>
</feature>
<feature type="compositionally biased region" description="Low complexity" evidence="6">
    <location>
        <begin position="64"/>
        <end position="74"/>
    </location>
</feature>
<dbReference type="InterPro" id="IPR001775">
    <property type="entry name" value="GspD/PilQ"/>
</dbReference>
<dbReference type="RefSeq" id="WP_206253279.1">
    <property type="nucleotide sequence ID" value="NZ_CP071060.1"/>
</dbReference>
<name>A0ABX7M349_9RHOO</name>
<keyword evidence="10" id="KW-1185">Reference proteome</keyword>
<evidence type="ECO:0000256" key="2">
    <source>
        <dbReference type="ARBA" id="ARBA00022729"/>
    </source>
</evidence>
<keyword evidence="2" id="KW-0732">Signal</keyword>
<feature type="compositionally biased region" description="Polar residues" evidence="6">
    <location>
        <begin position="692"/>
        <end position="702"/>
    </location>
</feature>
<dbReference type="InterPro" id="IPR038591">
    <property type="entry name" value="NolW-like_sf"/>
</dbReference>
<keyword evidence="5" id="KW-0813">Transport</keyword>
<sequence>MPALVATLVGCTTGSPFIPNPINPLKRGTAAPGDPEVMGAAGGGTQLANETGLYQTPAPPTPQRSSAGARSAAAPKPGNENADTSLMFEQVSLTAFIQTVYGAILKKNVSVDPAVEAKKDLVSLRTGSPQTPSQVAELARGVLKSYGIAVSDYGSLVRVTLDTAQTGYLPEIRRGRAMPETPLALRPVFQLVELEAVSPAGVSNWLKTIFGSKIQAQDDLARQAILLSGQRDDVQAAMEAIQMLDQPAMRGRISARVAPVFWSADELAKRLTDVLQAEGYSATMQPNGQAPIILLPVAPLNSIIVFSAGEDVLNHVLHWARELDQPGQGRGTAGYFTYPVKNTDAAGLAKTLQEIMNPAAAAAGATGQAATQLKSRVVVNAATNSLIIQGNSSEYQQWLGLLQELDKPAKSALISVTIAEVRLTDTEQLGVEWMLNTYRQNGYKVDVGTMGNLNVSKIGGLAATISNAFGDPRVLINALASTSRVKVLSNPSLVTRNGETATIQVGQEVPVIQSTQSTNTGGIQAGVLQTVQYRQTGVILKVRPVIHASGRLELDVSQEVSSAANTLTGVSASPTFSTRKIDTKLTVLDGNTVLLGGLMQQSTDATDTGVPLLKDIPVAGVMFKNNTDKLDRTELIVLITPNVIQDDFDAQAVTDAFRARMSWAAPKTRARWEGTMGAAIRGDIPMPRPNIDLSSTPAQVTQGEGALPIASPKPAAVTPAASVPTPNGGAAPIPSAAPAPLQASPPQPPSPERSKPYVLPPPGSKPATSSAQKPPAAPTEAQTEVVPQPEPGPKPVLDEKLRQELLDHLRKSH</sequence>
<evidence type="ECO:0008006" key="11">
    <source>
        <dbReference type="Google" id="ProtNLM"/>
    </source>
</evidence>
<proteinExistence type="inferred from homology"/>
<comment type="subcellular location">
    <subcellularLocation>
        <location evidence="5">Cell outer membrane</location>
    </subcellularLocation>
    <subcellularLocation>
        <location evidence="1">Membrane</location>
    </subcellularLocation>
</comment>
<feature type="region of interest" description="Disordered" evidence="6">
    <location>
        <begin position="23"/>
        <end position="81"/>
    </location>
</feature>
<evidence type="ECO:0000313" key="10">
    <source>
        <dbReference type="Proteomes" id="UP000663570"/>
    </source>
</evidence>
<feature type="region of interest" description="Disordered" evidence="6">
    <location>
        <begin position="680"/>
        <end position="799"/>
    </location>
</feature>
<evidence type="ECO:0000313" key="9">
    <source>
        <dbReference type="EMBL" id="QSI75588.1"/>
    </source>
</evidence>
<dbReference type="PANTHER" id="PTHR30332:SF25">
    <property type="entry name" value="SECRETIN XPSD"/>
    <property type="match status" value="1"/>
</dbReference>
<gene>
    <name evidence="9" type="ORF">JY500_13920</name>
</gene>
<dbReference type="PRINTS" id="PR00811">
    <property type="entry name" value="BCTERIALGSPD"/>
</dbReference>
<evidence type="ECO:0000256" key="5">
    <source>
        <dbReference type="RuleBase" id="RU004004"/>
    </source>
</evidence>
<reference evidence="9 10" key="1">
    <citation type="submission" date="2021-02" db="EMBL/GenBank/DDBJ databases">
        <title>Niveibacterium changnyeongensis HC41.</title>
        <authorList>
            <person name="Kang M."/>
        </authorList>
    </citation>
    <scope>NUCLEOTIDE SEQUENCE [LARGE SCALE GENOMIC DNA]</scope>
    <source>
        <strain evidence="9 10">HC41</strain>
    </source>
</reference>
<protein>
    <recommendedName>
        <fullName evidence="11">NolW-like domain-containing protein</fullName>
    </recommendedName>
</protein>
<dbReference type="PRINTS" id="PR01032">
    <property type="entry name" value="PHAGEIV"/>
</dbReference>
<feature type="compositionally biased region" description="Low complexity" evidence="6">
    <location>
        <begin position="710"/>
        <end position="742"/>
    </location>
</feature>
<dbReference type="PANTHER" id="PTHR30332">
    <property type="entry name" value="PROBABLE GENERAL SECRETION PATHWAY PROTEIN D"/>
    <property type="match status" value="1"/>
</dbReference>
<organism evidence="9 10">
    <name type="scientific">Niveibacterium microcysteis</name>
    <dbReference type="NCBI Taxonomy" id="2811415"/>
    <lineage>
        <taxon>Bacteria</taxon>
        <taxon>Pseudomonadati</taxon>
        <taxon>Pseudomonadota</taxon>
        <taxon>Betaproteobacteria</taxon>
        <taxon>Rhodocyclales</taxon>
        <taxon>Rhodocyclaceae</taxon>
        <taxon>Niveibacterium</taxon>
    </lineage>
</organism>
<accession>A0ABX7M349</accession>
<comment type="similarity">
    <text evidence="4">Belongs to the bacterial secretin family.</text>
</comment>
<keyword evidence="3" id="KW-0472">Membrane</keyword>
<evidence type="ECO:0000259" key="7">
    <source>
        <dbReference type="Pfam" id="PF00263"/>
    </source>
</evidence>
<evidence type="ECO:0000256" key="1">
    <source>
        <dbReference type="ARBA" id="ARBA00004370"/>
    </source>
</evidence>
<evidence type="ECO:0000256" key="3">
    <source>
        <dbReference type="ARBA" id="ARBA00023136"/>
    </source>
</evidence>
<evidence type="ECO:0000256" key="6">
    <source>
        <dbReference type="SAM" id="MobiDB-lite"/>
    </source>
</evidence>
<evidence type="ECO:0000259" key="8">
    <source>
        <dbReference type="Pfam" id="PF03958"/>
    </source>
</evidence>
<dbReference type="InterPro" id="IPR004846">
    <property type="entry name" value="T2SS/T3SS_dom"/>
</dbReference>
<evidence type="ECO:0000256" key="4">
    <source>
        <dbReference type="RuleBase" id="RU004003"/>
    </source>
</evidence>
<dbReference type="InterPro" id="IPR050810">
    <property type="entry name" value="Bact_Secretion_Sys_Channel"/>
</dbReference>
<dbReference type="Proteomes" id="UP000663570">
    <property type="component" value="Chromosome"/>
</dbReference>
<dbReference type="Pfam" id="PF03958">
    <property type="entry name" value="Secretin_N"/>
    <property type="match status" value="1"/>
</dbReference>
<dbReference type="InterPro" id="IPR005644">
    <property type="entry name" value="NolW-like"/>
</dbReference>
<dbReference type="Pfam" id="PF00263">
    <property type="entry name" value="Secretin"/>
    <property type="match status" value="1"/>
</dbReference>
<feature type="domain" description="NolW-like" evidence="8">
    <location>
        <begin position="336"/>
        <end position="410"/>
    </location>
</feature>
<dbReference type="EMBL" id="CP071060">
    <property type="protein sequence ID" value="QSI75588.1"/>
    <property type="molecule type" value="Genomic_DNA"/>
</dbReference>